<protein>
    <recommendedName>
        <fullName evidence="1">C-type lectin domain-containing protein</fullName>
    </recommendedName>
</protein>
<dbReference type="PANTHER" id="PTHR45784">
    <property type="entry name" value="C-TYPE LECTIN DOMAIN FAMILY 20 MEMBER A-RELATED"/>
    <property type="match status" value="1"/>
</dbReference>
<dbReference type="Gene3D" id="3.10.100.10">
    <property type="entry name" value="Mannose-Binding Protein A, subunit A"/>
    <property type="match status" value="1"/>
</dbReference>
<dbReference type="CDD" id="cd00037">
    <property type="entry name" value="CLECT"/>
    <property type="match status" value="1"/>
</dbReference>
<dbReference type="SMART" id="SM00034">
    <property type="entry name" value="CLECT"/>
    <property type="match status" value="1"/>
</dbReference>
<evidence type="ECO:0000259" key="1">
    <source>
        <dbReference type="PROSITE" id="PS50041"/>
    </source>
</evidence>
<dbReference type="PANTHER" id="PTHR45784:SF3">
    <property type="entry name" value="C-TYPE LECTIN DOMAIN FAMILY 4 MEMBER K-LIKE-RELATED"/>
    <property type="match status" value="1"/>
</dbReference>
<organism evidence="2 3">
    <name type="scientific">Amphilophus citrinellus</name>
    <name type="common">Midas cichlid</name>
    <name type="synonym">Cichlasoma citrinellum</name>
    <dbReference type="NCBI Taxonomy" id="61819"/>
    <lineage>
        <taxon>Eukaryota</taxon>
        <taxon>Metazoa</taxon>
        <taxon>Chordata</taxon>
        <taxon>Craniata</taxon>
        <taxon>Vertebrata</taxon>
        <taxon>Euteleostomi</taxon>
        <taxon>Actinopterygii</taxon>
        <taxon>Neopterygii</taxon>
        <taxon>Teleostei</taxon>
        <taxon>Neoteleostei</taxon>
        <taxon>Acanthomorphata</taxon>
        <taxon>Ovalentaria</taxon>
        <taxon>Cichlomorphae</taxon>
        <taxon>Cichliformes</taxon>
        <taxon>Cichlidae</taxon>
        <taxon>New World cichlids</taxon>
        <taxon>Cichlasomatinae</taxon>
        <taxon>Heroini</taxon>
        <taxon>Amphilophus</taxon>
    </lineage>
</organism>
<keyword evidence="3" id="KW-1185">Reference proteome</keyword>
<accession>A0A3Q0R521</accession>
<dbReference type="AlphaFoldDB" id="A0A3Q0R521"/>
<name>A0A3Q0R521_AMPCI</name>
<dbReference type="Proteomes" id="UP000261340">
    <property type="component" value="Unplaced"/>
</dbReference>
<dbReference type="Pfam" id="PF00059">
    <property type="entry name" value="Lectin_C"/>
    <property type="match status" value="1"/>
</dbReference>
<dbReference type="Ensembl" id="ENSACIT00000005220.1">
    <property type="protein sequence ID" value="ENSACIP00000005058.1"/>
    <property type="gene ID" value="ENSACIG00000003999.1"/>
</dbReference>
<dbReference type="GeneTree" id="ENSGT00940000177154"/>
<proteinExistence type="predicted"/>
<dbReference type="InterPro" id="IPR016187">
    <property type="entry name" value="CTDL_fold"/>
</dbReference>
<dbReference type="InterPro" id="IPR001304">
    <property type="entry name" value="C-type_lectin-like"/>
</dbReference>
<dbReference type="PROSITE" id="PS50041">
    <property type="entry name" value="C_TYPE_LECTIN_2"/>
    <property type="match status" value="1"/>
</dbReference>
<evidence type="ECO:0000313" key="3">
    <source>
        <dbReference type="Proteomes" id="UP000261340"/>
    </source>
</evidence>
<sequence length="155" mass="18190">MTSQSWKMLRHLALLHLPFEDAPLVLIYSLYSSIDFLSSENSTHSHQCPNSWCYTVYTDSDMLTWKKAQAFCRKHHIDLVTIKDDQENKFFKGPGWIGLYRENASSPWKWSRGDEIVEFTNWDIGGKLNVTWLSFSSINAFSYRSVEHNCRPYLK</sequence>
<dbReference type="SUPFAM" id="SSF56436">
    <property type="entry name" value="C-type lectin-like"/>
    <property type="match status" value="1"/>
</dbReference>
<evidence type="ECO:0000313" key="2">
    <source>
        <dbReference type="Ensembl" id="ENSACIP00000005058.1"/>
    </source>
</evidence>
<dbReference type="InterPro" id="IPR016186">
    <property type="entry name" value="C-type_lectin-like/link_sf"/>
</dbReference>
<dbReference type="STRING" id="61819.ENSACIP00000005058"/>
<reference evidence="2" key="2">
    <citation type="submission" date="2025-09" db="UniProtKB">
        <authorList>
            <consortium name="Ensembl"/>
        </authorList>
    </citation>
    <scope>IDENTIFICATION</scope>
</reference>
<feature type="domain" description="C-type lectin" evidence="1">
    <location>
        <begin position="49"/>
        <end position="125"/>
    </location>
</feature>
<reference evidence="2" key="1">
    <citation type="submission" date="2025-08" db="UniProtKB">
        <authorList>
            <consortium name="Ensembl"/>
        </authorList>
    </citation>
    <scope>IDENTIFICATION</scope>
</reference>